<evidence type="ECO:0000313" key="1">
    <source>
        <dbReference type="EMBL" id="MCD7472108.1"/>
    </source>
</evidence>
<gene>
    <name evidence="1" type="ORF">HAX54_013047</name>
</gene>
<organism evidence="1 2">
    <name type="scientific">Datura stramonium</name>
    <name type="common">Jimsonweed</name>
    <name type="synonym">Common thornapple</name>
    <dbReference type="NCBI Taxonomy" id="4076"/>
    <lineage>
        <taxon>Eukaryota</taxon>
        <taxon>Viridiplantae</taxon>
        <taxon>Streptophyta</taxon>
        <taxon>Embryophyta</taxon>
        <taxon>Tracheophyta</taxon>
        <taxon>Spermatophyta</taxon>
        <taxon>Magnoliopsida</taxon>
        <taxon>eudicotyledons</taxon>
        <taxon>Gunneridae</taxon>
        <taxon>Pentapetalae</taxon>
        <taxon>asterids</taxon>
        <taxon>lamiids</taxon>
        <taxon>Solanales</taxon>
        <taxon>Solanaceae</taxon>
        <taxon>Solanoideae</taxon>
        <taxon>Datureae</taxon>
        <taxon>Datura</taxon>
    </lineage>
</organism>
<dbReference type="Proteomes" id="UP000823775">
    <property type="component" value="Unassembled WGS sequence"/>
</dbReference>
<protein>
    <submittedName>
        <fullName evidence="1">Uncharacterized protein</fullName>
    </submittedName>
</protein>
<reference evidence="1 2" key="1">
    <citation type="journal article" date="2021" name="BMC Genomics">
        <title>Datura genome reveals duplications of psychoactive alkaloid biosynthetic genes and high mutation rate following tissue culture.</title>
        <authorList>
            <person name="Rajewski A."/>
            <person name="Carter-House D."/>
            <person name="Stajich J."/>
            <person name="Litt A."/>
        </authorList>
    </citation>
    <scope>NUCLEOTIDE SEQUENCE [LARGE SCALE GENOMIC DNA]</scope>
    <source>
        <strain evidence="1">AR-01</strain>
    </source>
</reference>
<keyword evidence="2" id="KW-1185">Reference proteome</keyword>
<dbReference type="EMBL" id="JACEIK010001777">
    <property type="protein sequence ID" value="MCD7472108.1"/>
    <property type="molecule type" value="Genomic_DNA"/>
</dbReference>
<proteinExistence type="predicted"/>
<name>A0ABS8TMA1_DATST</name>
<comment type="caution">
    <text evidence="1">The sequence shown here is derived from an EMBL/GenBank/DDBJ whole genome shotgun (WGS) entry which is preliminary data.</text>
</comment>
<sequence>MGIRGILPYVPARVLRQFGRRQNVPARVLRQLGRRQNVPQVGNMGQYVIDHEEGRVPYAKDITIECESATILKRDTLAKDRFNTRCDEAYKAWLKEELQGTLVPGPNIYDRVGVGESKLKYNYDRYRKK</sequence>
<accession>A0ABS8TMA1</accession>
<evidence type="ECO:0000313" key="2">
    <source>
        <dbReference type="Proteomes" id="UP000823775"/>
    </source>
</evidence>